<dbReference type="GO" id="GO:0005886">
    <property type="term" value="C:plasma membrane"/>
    <property type="evidence" value="ECO:0007669"/>
    <property type="project" value="UniProtKB-SubCell"/>
</dbReference>
<dbReference type="PROSITE" id="PS00501">
    <property type="entry name" value="SPASE_I_1"/>
    <property type="match status" value="1"/>
</dbReference>
<dbReference type="GO" id="GO:0009003">
    <property type="term" value="F:signal peptidase activity"/>
    <property type="evidence" value="ECO:0007669"/>
    <property type="project" value="UniProtKB-EC"/>
</dbReference>
<reference evidence="9" key="2">
    <citation type="submission" date="2020-09" db="EMBL/GenBank/DDBJ databases">
        <authorList>
            <person name="Sun Q."/>
            <person name="Zhou Y."/>
        </authorList>
    </citation>
    <scope>NUCLEOTIDE SEQUENCE</scope>
    <source>
        <strain evidence="9">CGMCC 4.7368</strain>
    </source>
</reference>
<organism evidence="9 10">
    <name type="scientific">Nonomuraea cavernae</name>
    <dbReference type="NCBI Taxonomy" id="2045107"/>
    <lineage>
        <taxon>Bacteria</taxon>
        <taxon>Bacillati</taxon>
        <taxon>Actinomycetota</taxon>
        <taxon>Actinomycetes</taxon>
        <taxon>Streptosporangiales</taxon>
        <taxon>Streptosporangiaceae</taxon>
        <taxon>Nonomuraea</taxon>
    </lineage>
</organism>
<dbReference type="PROSITE" id="PS00761">
    <property type="entry name" value="SPASE_I_3"/>
    <property type="match status" value="1"/>
</dbReference>
<evidence type="ECO:0000256" key="7">
    <source>
        <dbReference type="PIRSR" id="PIRSR600223-1"/>
    </source>
</evidence>
<gene>
    <name evidence="9" type="ORF">GCM10012289_42430</name>
</gene>
<evidence type="ECO:0000256" key="3">
    <source>
        <dbReference type="ARBA" id="ARBA00009370"/>
    </source>
</evidence>
<keyword evidence="10" id="KW-1185">Reference proteome</keyword>
<proteinExistence type="inferred from homology"/>
<feature type="active site" evidence="7">
    <location>
        <position position="83"/>
    </location>
</feature>
<dbReference type="Proteomes" id="UP000646523">
    <property type="component" value="Unassembled WGS sequence"/>
</dbReference>
<dbReference type="AlphaFoldDB" id="A0A917Z2B4"/>
<dbReference type="SUPFAM" id="SSF51306">
    <property type="entry name" value="LexA/Signal peptidase"/>
    <property type="match status" value="1"/>
</dbReference>
<evidence type="ECO:0000256" key="2">
    <source>
        <dbReference type="ARBA" id="ARBA00004401"/>
    </source>
</evidence>
<dbReference type="PRINTS" id="PR00727">
    <property type="entry name" value="LEADERPTASE"/>
</dbReference>
<evidence type="ECO:0000256" key="1">
    <source>
        <dbReference type="ARBA" id="ARBA00000677"/>
    </source>
</evidence>
<name>A0A917Z2B4_9ACTN</name>
<dbReference type="CDD" id="cd06530">
    <property type="entry name" value="S26_SPase_I"/>
    <property type="match status" value="1"/>
</dbReference>
<dbReference type="Pfam" id="PF10502">
    <property type="entry name" value="Peptidase_S26"/>
    <property type="match status" value="2"/>
</dbReference>
<dbReference type="InterPro" id="IPR036286">
    <property type="entry name" value="LexA/Signal_pep-like_sf"/>
</dbReference>
<feature type="domain" description="Peptidase S26" evidence="8">
    <location>
        <begin position="107"/>
        <end position="141"/>
    </location>
</feature>
<protein>
    <recommendedName>
        <fullName evidence="4">signal peptidase I</fullName>
        <ecNumber evidence="4">3.4.21.89</ecNumber>
    </recommendedName>
</protein>
<dbReference type="GO" id="GO:0006465">
    <property type="term" value="P:signal peptide processing"/>
    <property type="evidence" value="ECO:0007669"/>
    <property type="project" value="InterPro"/>
</dbReference>
<reference evidence="9" key="1">
    <citation type="journal article" date="2014" name="Int. J. Syst. Evol. Microbiol.">
        <title>Complete genome sequence of Corynebacterium casei LMG S-19264T (=DSM 44701T), isolated from a smear-ripened cheese.</title>
        <authorList>
            <consortium name="US DOE Joint Genome Institute (JGI-PGF)"/>
            <person name="Walter F."/>
            <person name="Albersmeier A."/>
            <person name="Kalinowski J."/>
            <person name="Ruckert C."/>
        </authorList>
    </citation>
    <scope>NUCLEOTIDE SEQUENCE</scope>
    <source>
        <strain evidence="9">CGMCC 4.7368</strain>
    </source>
</reference>
<keyword evidence="5" id="KW-0645">Protease</keyword>
<dbReference type="PANTHER" id="PTHR43390:SF1">
    <property type="entry name" value="CHLOROPLAST PROCESSING PEPTIDASE"/>
    <property type="match status" value="1"/>
</dbReference>
<sequence length="147" mass="15779">MTGWIFTVLGGALTLSAVYVRRRFVAVTIEGESMAPTFTGGERVLVRRRGVARLRRGDVVVVRWKPPPDVNGEEHEGHKLLVKRVTAVAGDPIPADVAPAADRPARSPVPDGAFIVRGDNAAISLDSRTCGLFGADNLLGIMIRRLA</sequence>
<dbReference type="Gene3D" id="2.10.109.10">
    <property type="entry name" value="Umud Fragment, subunit A"/>
    <property type="match status" value="1"/>
</dbReference>
<accession>A0A917Z2B4</accession>
<feature type="domain" description="Peptidase S26" evidence="8">
    <location>
        <begin position="12"/>
        <end position="93"/>
    </location>
</feature>
<dbReference type="PANTHER" id="PTHR43390">
    <property type="entry name" value="SIGNAL PEPTIDASE I"/>
    <property type="match status" value="1"/>
</dbReference>
<dbReference type="GO" id="GO:0004252">
    <property type="term" value="F:serine-type endopeptidase activity"/>
    <property type="evidence" value="ECO:0007669"/>
    <property type="project" value="InterPro"/>
</dbReference>
<dbReference type="InterPro" id="IPR019756">
    <property type="entry name" value="Pept_S26A_signal_pept_1_Ser-AS"/>
</dbReference>
<comment type="similarity">
    <text evidence="3">Belongs to the peptidase S26 family.</text>
</comment>
<evidence type="ECO:0000313" key="10">
    <source>
        <dbReference type="Proteomes" id="UP000646523"/>
    </source>
</evidence>
<dbReference type="RefSeq" id="WP_189125888.1">
    <property type="nucleotide sequence ID" value="NZ_BMNH01000013.1"/>
</dbReference>
<dbReference type="EMBL" id="BMNH01000013">
    <property type="protein sequence ID" value="GGO73016.1"/>
    <property type="molecule type" value="Genomic_DNA"/>
</dbReference>
<dbReference type="InterPro" id="IPR019533">
    <property type="entry name" value="Peptidase_S26"/>
</dbReference>
<dbReference type="InterPro" id="IPR019758">
    <property type="entry name" value="Pept_S26A_signal_pept_1_CS"/>
</dbReference>
<dbReference type="EC" id="3.4.21.89" evidence="4"/>
<dbReference type="InterPro" id="IPR000223">
    <property type="entry name" value="Pept_S26A_signal_pept_1"/>
</dbReference>
<keyword evidence="6" id="KW-0378">Hydrolase</keyword>
<evidence type="ECO:0000259" key="8">
    <source>
        <dbReference type="Pfam" id="PF10502"/>
    </source>
</evidence>
<comment type="caution">
    <text evidence="9">The sequence shown here is derived from an EMBL/GenBank/DDBJ whole genome shotgun (WGS) entry which is preliminary data.</text>
</comment>
<evidence type="ECO:0000256" key="6">
    <source>
        <dbReference type="ARBA" id="ARBA00022801"/>
    </source>
</evidence>
<evidence type="ECO:0000256" key="5">
    <source>
        <dbReference type="ARBA" id="ARBA00022670"/>
    </source>
</evidence>
<evidence type="ECO:0000313" key="9">
    <source>
        <dbReference type="EMBL" id="GGO73016.1"/>
    </source>
</evidence>
<feature type="active site" evidence="7">
    <location>
        <position position="33"/>
    </location>
</feature>
<comment type="catalytic activity">
    <reaction evidence="1">
        <text>Cleavage of hydrophobic, N-terminal signal or leader sequences from secreted and periplasmic proteins.</text>
        <dbReference type="EC" id="3.4.21.89"/>
    </reaction>
</comment>
<evidence type="ECO:0000256" key="4">
    <source>
        <dbReference type="ARBA" id="ARBA00013208"/>
    </source>
</evidence>
<comment type="subcellular location">
    <subcellularLocation>
        <location evidence="2">Cell membrane</location>
        <topology evidence="2">Single-pass type II membrane protein</topology>
    </subcellularLocation>
</comment>